<keyword evidence="3" id="KW-0472">Membrane</keyword>
<sequence>MSLAALLSAAAWPAAVSVCLLERLGYPMRLQHEPFWDNVPILAFGSQMVGLSTVATPGTAAATCRPKSSTLLPATGALEQLIEAFHWPSLRQYLQPLAYISYAEAVQKLDRISWKFPNWRAEGPLHETMTLSDGFNSYWQALQEALQEGSPCRSASCFAAVLLGEIMQLAREALSRPQERPSLDDLLLSLRLMLPTPGHQWKQWLDSNWSQPLLESLLVLLGALTAQPVEGTAVKMEEILKDLLAAPDCKVVAANFLMSDFQSLWEDPETALQARPLLRLVADCLPTTALESDDHVQTLALGEDMVAHVHGASAFLQVDQMGQHWLRLEFLHFVSTRDGSVRLTVYGHLKRDRMYYAQALTLPLALVQKWRCSLPDLATEDARVASFFGYDAIAYCDLKLSPEIPGELQTSLRMGDAGASLRLCPAPQRRTWRIAACTQPLHSFAKMEELNPTLLKDFLDYHRLMGIDHFTIFDADGSLSGPLERYRAKTQIPMEFYYVDHWPKRFGAAHAPSGSEAWRPLLFEVEAENYCLWRYRGQADWVVVLHSPDEFLHVLGFSGPGALQQFLEPLEAQRSSISHVELRQILFGGDGHDANSLPGRFRYREEGSEAASAVGHTVIVNVENVAQAGVHPARPRPSLASEPPLKIVHADPMRDMRVNHYVNALGQQRCGAKLCKVLDESAVWAEEMLSFPRTARKKGRGVQGVPDAHCETHHALVNYLLGKMYHENEHYPISKSKICYCNDEFSNFGHRCTDPCRFLVQPALKIVSM</sequence>
<evidence type="ECO:0000256" key="2">
    <source>
        <dbReference type="ARBA" id="ARBA00022692"/>
    </source>
</evidence>
<comment type="subcellular location">
    <subcellularLocation>
        <location evidence="1">Membrane</location>
        <topology evidence="1">Single-pass membrane protein</topology>
    </subcellularLocation>
</comment>
<reference evidence="6 7" key="2">
    <citation type="submission" date="2024-05" db="EMBL/GenBank/DDBJ databases">
        <authorList>
            <person name="Chen Y."/>
            <person name="Shah S."/>
            <person name="Dougan E. K."/>
            <person name="Thang M."/>
            <person name="Chan C."/>
        </authorList>
    </citation>
    <scope>NUCLEOTIDE SEQUENCE [LARGE SCALE GENOMIC DNA]</scope>
</reference>
<dbReference type="PANTHER" id="PTHR21461">
    <property type="entry name" value="GLYCOSYLTRANSFERASE FAMILY 92 PROTEIN"/>
    <property type="match status" value="1"/>
</dbReference>
<keyword evidence="2" id="KW-0812">Transmembrane</keyword>
<dbReference type="OrthoDB" id="2526284at2759"/>
<dbReference type="PANTHER" id="PTHR21461:SF69">
    <property type="entry name" value="GLYCOSYLTRANSFERASE FAMILY 92 PROTEIN"/>
    <property type="match status" value="1"/>
</dbReference>
<dbReference type="EMBL" id="CAMXCT030003835">
    <property type="protein sequence ID" value="CAL4793810.1"/>
    <property type="molecule type" value="Genomic_DNA"/>
</dbReference>
<reference evidence="5" key="1">
    <citation type="submission" date="2022-10" db="EMBL/GenBank/DDBJ databases">
        <authorList>
            <person name="Chen Y."/>
            <person name="Dougan E. K."/>
            <person name="Chan C."/>
            <person name="Rhodes N."/>
            <person name="Thang M."/>
        </authorList>
    </citation>
    <scope>NUCLEOTIDE SEQUENCE</scope>
</reference>
<evidence type="ECO:0000313" key="7">
    <source>
        <dbReference type="Proteomes" id="UP001152797"/>
    </source>
</evidence>
<proteinExistence type="predicted"/>
<evidence type="ECO:0000313" key="5">
    <source>
        <dbReference type="EMBL" id="CAI4006498.1"/>
    </source>
</evidence>
<dbReference type="AlphaFoldDB" id="A0A9P1DD90"/>
<feature type="chain" id="PRO_5043271241" evidence="4">
    <location>
        <begin position="18"/>
        <end position="769"/>
    </location>
</feature>
<dbReference type="EMBL" id="CAMXCT010003835">
    <property type="protein sequence ID" value="CAI4006498.1"/>
    <property type="molecule type" value="Genomic_DNA"/>
</dbReference>
<protein>
    <submittedName>
        <fullName evidence="5">Uncharacterized protein</fullName>
    </submittedName>
</protein>
<evidence type="ECO:0000313" key="6">
    <source>
        <dbReference type="EMBL" id="CAL4793810.1"/>
    </source>
</evidence>
<accession>A0A9P1DD90</accession>
<organism evidence="5">
    <name type="scientific">Cladocopium goreaui</name>
    <dbReference type="NCBI Taxonomy" id="2562237"/>
    <lineage>
        <taxon>Eukaryota</taxon>
        <taxon>Sar</taxon>
        <taxon>Alveolata</taxon>
        <taxon>Dinophyceae</taxon>
        <taxon>Suessiales</taxon>
        <taxon>Symbiodiniaceae</taxon>
        <taxon>Cladocopium</taxon>
    </lineage>
</organism>
<dbReference type="GO" id="GO:0016757">
    <property type="term" value="F:glycosyltransferase activity"/>
    <property type="evidence" value="ECO:0007669"/>
    <property type="project" value="TreeGrafter"/>
</dbReference>
<name>A0A9P1DD90_9DINO</name>
<feature type="signal peptide" evidence="4">
    <location>
        <begin position="1"/>
        <end position="17"/>
    </location>
</feature>
<comment type="caution">
    <text evidence="5">The sequence shown here is derived from an EMBL/GenBank/DDBJ whole genome shotgun (WGS) entry which is preliminary data.</text>
</comment>
<keyword evidence="3" id="KW-1133">Transmembrane helix</keyword>
<evidence type="ECO:0000256" key="4">
    <source>
        <dbReference type="SAM" id="SignalP"/>
    </source>
</evidence>
<dbReference type="GO" id="GO:0005737">
    <property type="term" value="C:cytoplasm"/>
    <property type="evidence" value="ECO:0007669"/>
    <property type="project" value="TreeGrafter"/>
</dbReference>
<dbReference type="GO" id="GO:0016020">
    <property type="term" value="C:membrane"/>
    <property type="evidence" value="ECO:0007669"/>
    <property type="project" value="UniProtKB-SubCell"/>
</dbReference>
<evidence type="ECO:0000256" key="1">
    <source>
        <dbReference type="ARBA" id="ARBA00004167"/>
    </source>
</evidence>
<keyword evidence="7" id="KW-1185">Reference proteome</keyword>
<dbReference type="EMBL" id="CAMXCT020003835">
    <property type="protein sequence ID" value="CAL1159873.1"/>
    <property type="molecule type" value="Genomic_DNA"/>
</dbReference>
<dbReference type="Proteomes" id="UP001152797">
    <property type="component" value="Unassembled WGS sequence"/>
</dbReference>
<gene>
    <name evidence="5" type="ORF">C1SCF055_LOCUS32136</name>
</gene>
<evidence type="ECO:0000256" key="3">
    <source>
        <dbReference type="ARBA" id="ARBA00022989"/>
    </source>
</evidence>
<keyword evidence="4" id="KW-0732">Signal</keyword>